<dbReference type="PANTHER" id="PTHR42813">
    <property type="entry name" value="ZINC-TYPE ALCOHOL DEHYDROGENASE-LIKE"/>
    <property type="match status" value="1"/>
</dbReference>
<name>A0ABM7PQR5_SINCY</name>
<dbReference type="InterPro" id="IPR002328">
    <property type="entry name" value="ADH_Zn_CS"/>
</dbReference>
<proteinExistence type="inferred from homology"/>
<evidence type="ECO:0000313" key="10">
    <source>
        <dbReference type="Proteomes" id="UP001319861"/>
    </source>
</evidence>
<dbReference type="InterPro" id="IPR011032">
    <property type="entry name" value="GroES-like_sf"/>
</dbReference>
<comment type="similarity">
    <text evidence="2 6">Belongs to the zinc-containing alcohol dehydrogenase family.</text>
</comment>
<dbReference type="PANTHER" id="PTHR42813:SF4">
    <property type="entry name" value="NADP-DEPENDENT ISOPROPANOL DEHYDROGENASE"/>
    <property type="match status" value="1"/>
</dbReference>
<dbReference type="SUPFAM" id="SSF51735">
    <property type="entry name" value="NAD(P)-binding Rossmann-fold domains"/>
    <property type="match status" value="1"/>
</dbReference>
<keyword evidence="10" id="KW-1185">Reference proteome</keyword>
<dbReference type="Gene3D" id="3.40.50.720">
    <property type="entry name" value="NAD(P)-binding Rossmann-like Domain"/>
    <property type="match status" value="1"/>
</dbReference>
<feature type="domain" description="Alcohol dehydrogenase-like N-terminal" evidence="8">
    <location>
        <begin position="25"/>
        <end position="139"/>
    </location>
</feature>
<evidence type="ECO:0000256" key="2">
    <source>
        <dbReference type="ARBA" id="ARBA00008072"/>
    </source>
</evidence>
<sequence>MKALVYHGPHRKSWEDVPDPVILAPTDAIVRIEATTVSGTDLHILKGDVPAVAEGRILGHEGVGVVTEAGPGCRRVRVGDRVIVSSITKCMGCDSCLSGLTSYCETLGGIGWVFGHLLDGTQAEYVRVPLADNALVPLPEGVSAEQGAVLSDMLPTGYEIGVLYGGVGEGDEVAVIGAGPTGLASIMTAGTLGAKRIIAVDRNEYRLEKALACGATDTVRVADGVNIGAEVKALSRDGLGVDVAVETVGLPRTYAEALASIRPGGRVANAGVHGKPVSFLPDRDWIRNVTVMTGLDSEAEEPDLLERIADREIDPAKLVTHRFPFAQILDAYETYGNADATRAIRVIVGTGA</sequence>
<dbReference type="Proteomes" id="UP001319861">
    <property type="component" value="Chromosome"/>
</dbReference>
<evidence type="ECO:0000256" key="5">
    <source>
        <dbReference type="ARBA" id="ARBA00023002"/>
    </source>
</evidence>
<evidence type="ECO:0000256" key="1">
    <source>
        <dbReference type="ARBA" id="ARBA00001947"/>
    </source>
</evidence>
<protein>
    <submittedName>
        <fullName evidence="9">Alcohol dehydrogenase</fullName>
    </submittedName>
</protein>
<evidence type="ECO:0000256" key="6">
    <source>
        <dbReference type="RuleBase" id="RU361277"/>
    </source>
</evidence>
<dbReference type="InterPro" id="IPR013154">
    <property type="entry name" value="ADH-like_N"/>
</dbReference>
<dbReference type="Gene3D" id="3.90.180.10">
    <property type="entry name" value="Medium-chain alcohol dehydrogenases, catalytic domain"/>
    <property type="match status" value="1"/>
</dbReference>
<reference evidence="9 10" key="1">
    <citation type="journal article" date="2021" name="J. Biosci. Bioeng.">
        <title>Identification and characterization of a chc gene cluster responsible for the aromatization pathway of cyclohexanecarboxylate degradation in Sinomonas cyclohexanicum ATCC 51369.</title>
        <authorList>
            <person name="Yamamoto T."/>
            <person name="Hasegawa Y."/>
            <person name="Lau P.C.K."/>
            <person name="Iwaki H."/>
        </authorList>
    </citation>
    <scope>NUCLEOTIDE SEQUENCE [LARGE SCALE GENOMIC DNA]</scope>
    <source>
        <strain evidence="9 10">ATCC 51369</strain>
    </source>
</reference>
<dbReference type="RefSeq" id="WP_229231275.1">
    <property type="nucleotide sequence ID" value="NZ_AP024525.1"/>
</dbReference>
<gene>
    <name evidence="9" type="ORF">SCMU_03780</name>
</gene>
<organism evidence="9 10">
    <name type="scientific">Sinomonas cyclohexanicum</name>
    <name type="common">Corynebacterium cyclohexanicum</name>
    <dbReference type="NCBI Taxonomy" id="322009"/>
    <lineage>
        <taxon>Bacteria</taxon>
        <taxon>Bacillati</taxon>
        <taxon>Actinomycetota</taxon>
        <taxon>Actinomycetes</taxon>
        <taxon>Micrococcales</taxon>
        <taxon>Micrococcaceae</taxon>
        <taxon>Sinomonas</taxon>
    </lineage>
</organism>
<dbReference type="Pfam" id="PF08240">
    <property type="entry name" value="ADH_N"/>
    <property type="match status" value="1"/>
</dbReference>
<evidence type="ECO:0000259" key="7">
    <source>
        <dbReference type="Pfam" id="PF00107"/>
    </source>
</evidence>
<evidence type="ECO:0000259" key="8">
    <source>
        <dbReference type="Pfam" id="PF08240"/>
    </source>
</evidence>
<dbReference type="Pfam" id="PF00107">
    <property type="entry name" value="ADH_zinc_N"/>
    <property type="match status" value="1"/>
</dbReference>
<dbReference type="PROSITE" id="PS00059">
    <property type="entry name" value="ADH_ZINC"/>
    <property type="match status" value="1"/>
</dbReference>
<accession>A0ABM7PQR5</accession>
<comment type="cofactor">
    <cofactor evidence="1 6">
        <name>Zn(2+)</name>
        <dbReference type="ChEBI" id="CHEBI:29105"/>
    </cofactor>
</comment>
<keyword evidence="4 6" id="KW-0862">Zinc</keyword>
<dbReference type="EMBL" id="AP024525">
    <property type="protein sequence ID" value="BCT74536.1"/>
    <property type="molecule type" value="Genomic_DNA"/>
</dbReference>
<keyword evidence="5" id="KW-0560">Oxidoreductase</keyword>
<evidence type="ECO:0000256" key="3">
    <source>
        <dbReference type="ARBA" id="ARBA00022723"/>
    </source>
</evidence>
<evidence type="ECO:0000256" key="4">
    <source>
        <dbReference type="ARBA" id="ARBA00022833"/>
    </source>
</evidence>
<dbReference type="InterPro" id="IPR036291">
    <property type="entry name" value="NAD(P)-bd_dom_sf"/>
</dbReference>
<dbReference type="SUPFAM" id="SSF50129">
    <property type="entry name" value="GroES-like"/>
    <property type="match status" value="1"/>
</dbReference>
<dbReference type="InterPro" id="IPR013149">
    <property type="entry name" value="ADH-like_C"/>
</dbReference>
<feature type="domain" description="Alcohol dehydrogenase-like C-terminal" evidence="7">
    <location>
        <begin position="180"/>
        <end position="293"/>
    </location>
</feature>
<evidence type="ECO:0000313" key="9">
    <source>
        <dbReference type="EMBL" id="BCT74536.1"/>
    </source>
</evidence>
<keyword evidence="3 6" id="KW-0479">Metal-binding</keyword>